<name>A0A4Y1X319_9BACT</name>
<evidence type="ECO:0000256" key="6">
    <source>
        <dbReference type="ARBA" id="ARBA00022967"/>
    </source>
</evidence>
<dbReference type="RefSeq" id="WP_141429595.1">
    <property type="nucleotide sequence ID" value="NZ_AP019736.1"/>
</dbReference>
<dbReference type="PIRSF" id="PIRSF006102">
    <property type="entry name" value="NQR_DE"/>
    <property type="match status" value="1"/>
</dbReference>
<feature type="transmembrane region" description="Helical" evidence="14">
    <location>
        <begin position="21"/>
        <end position="43"/>
    </location>
</feature>
<evidence type="ECO:0000256" key="4">
    <source>
        <dbReference type="ARBA" id="ARBA00022519"/>
    </source>
</evidence>
<evidence type="ECO:0000313" key="16">
    <source>
        <dbReference type="Proteomes" id="UP000319374"/>
    </source>
</evidence>
<comment type="catalytic activity">
    <reaction evidence="14">
        <text>a ubiquinone + n Na(+)(in) + NADH + H(+) = a ubiquinol + n Na(+)(out) + NAD(+)</text>
        <dbReference type="Rhea" id="RHEA:47748"/>
        <dbReference type="Rhea" id="RHEA-COMP:9565"/>
        <dbReference type="Rhea" id="RHEA-COMP:9566"/>
        <dbReference type="ChEBI" id="CHEBI:15378"/>
        <dbReference type="ChEBI" id="CHEBI:16389"/>
        <dbReference type="ChEBI" id="CHEBI:17976"/>
        <dbReference type="ChEBI" id="CHEBI:29101"/>
        <dbReference type="ChEBI" id="CHEBI:57540"/>
        <dbReference type="ChEBI" id="CHEBI:57945"/>
        <dbReference type="EC" id="7.2.1.1"/>
    </reaction>
</comment>
<dbReference type="Proteomes" id="UP000319374">
    <property type="component" value="Chromosome"/>
</dbReference>
<dbReference type="GO" id="GO:0006814">
    <property type="term" value="P:sodium ion transport"/>
    <property type="evidence" value="ECO:0007669"/>
    <property type="project" value="UniProtKB-UniRule"/>
</dbReference>
<keyword evidence="10 14" id="KW-0406">Ion transport</keyword>
<dbReference type="KEGG" id="ada:A5CPEGH6_20600"/>
<dbReference type="HAMAP" id="MF_00428">
    <property type="entry name" value="NqrD"/>
    <property type="match status" value="1"/>
</dbReference>
<accession>A0A4Y1X319</accession>
<comment type="similarity">
    <text evidence="14">Belongs to the NqrDE/RnfAE family.</text>
</comment>
<evidence type="ECO:0000313" key="15">
    <source>
        <dbReference type="EMBL" id="BBL07422.1"/>
    </source>
</evidence>
<keyword evidence="16" id="KW-1185">Reference proteome</keyword>
<keyword evidence="3 14" id="KW-1003">Cell membrane</keyword>
<dbReference type="InterPro" id="IPR003667">
    <property type="entry name" value="NqrDE/RnfAE"/>
</dbReference>
<feature type="transmembrane region" description="Helical" evidence="14">
    <location>
        <begin position="81"/>
        <end position="102"/>
    </location>
</feature>
<dbReference type="InterPro" id="IPR011292">
    <property type="entry name" value="NqrD"/>
</dbReference>
<dbReference type="GO" id="GO:0016655">
    <property type="term" value="F:oxidoreductase activity, acting on NAD(P)H, quinone or similar compound as acceptor"/>
    <property type="evidence" value="ECO:0007669"/>
    <property type="project" value="UniProtKB-UniRule"/>
</dbReference>
<organism evidence="15 16">
    <name type="scientific">Alistipes dispar</name>
    <dbReference type="NCBI Taxonomy" id="2585119"/>
    <lineage>
        <taxon>Bacteria</taxon>
        <taxon>Pseudomonadati</taxon>
        <taxon>Bacteroidota</taxon>
        <taxon>Bacteroidia</taxon>
        <taxon>Bacteroidales</taxon>
        <taxon>Rikenellaceae</taxon>
        <taxon>Alistipes</taxon>
    </lineage>
</organism>
<keyword evidence="9 14" id="KW-0915">Sodium</keyword>
<comment type="subcellular location">
    <subcellularLocation>
        <location evidence="14">Cell membrane</location>
        <topology evidence="14">Multi-pass membrane protein</topology>
    </subcellularLocation>
    <subcellularLocation>
        <location evidence="1">Endomembrane system</location>
        <topology evidence="1">Multi-pass membrane protein</topology>
    </subcellularLocation>
</comment>
<dbReference type="AlphaFoldDB" id="A0A4Y1X319"/>
<dbReference type="NCBIfam" id="NF006777">
    <property type="entry name" value="PRK09292.1"/>
    <property type="match status" value="1"/>
</dbReference>
<keyword evidence="13 14" id="KW-0739">Sodium transport</keyword>
<comment type="subunit">
    <text evidence="14">Composed of six subunits; NqrA, NqrB, NqrC, NqrD, NqrE and NqrF.</text>
</comment>
<dbReference type="EC" id="7.2.1.1" evidence="14"/>
<keyword evidence="12 14" id="KW-0472">Membrane</keyword>
<protein>
    <recommendedName>
        <fullName evidence="14">Na(+)-translocating NADH-quinone reductase subunit D</fullName>
        <shortName evidence="14">Na(+)-NQR subunit D</shortName>
        <shortName evidence="14">Na(+)-translocating NQR subunit D</shortName>
        <ecNumber evidence="14">7.2.1.1</ecNumber>
    </recommendedName>
    <alternativeName>
        <fullName evidence="14">NQR complex subunit D</fullName>
    </alternativeName>
    <alternativeName>
        <fullName evidence="14">NQR-1 subunit D</fullName>
    </alternativeName>
</protein>
<keyword evidence="5 14" id="KW-0812">Transmembrane</keyword>
<evidence type="ECO:0000256" key="14">
    <source>
        <dbReference type="HAMAP-Rule" id="MF_00428"/>
    </source>
</evidence>
<dbReference type="GeneID" id="98674046"/>
<evidence type="ECO:0000256" key="1">
    <source>
        <dbReference type="ARBA" id="ARBA00004127"/>
    </source>
</evidence>
<keyword evidence="7 14" id="KW-1133">Transmembrane helix</keyword>
<keyword evidence="4" id="KW-0997">Cell inner membrane</keyword>
<dbReference type="PANTHER" id="PTHR30586">
    <property type="entry name" value="ELECTRON TRANSPORT COMPLEX PROTEIN RNFE"/>
    <property type="match status" value="1"/>
</dbReference>
<reference evidence="16" key="1">
    <citation type="submission" date="2019-06" db="EMBL/GenBank/DDBJ databases">
        <title>Alistipes onderdonkii subsp. vulgaris subsp. nov., Alistipes dispar sp. nov. and Alistipes communis sp. nov., isolated from human faeces, and creation of Alistipes onderdonkii subsp. onderdonkii subsp. nov.</title>
        <authorList>
            <person name="Sakamoto M."/>
            <person name="Ikeyama N."/>
            <person name="Ogata Y."/>
            <person name="Suda W."/>
            <person name="Iino T."/>
            <person name="Hattori M."/>
            <person name="Ohkuma M."/>
        </authorList>
    </citation>
    <scope>NUCLEOTIDE SEQUENCE [LARGE SCALE GENOMIC DNA]</scope>
    <source>
        <strain evidence="16">5CPEGH6</strain>
    </source>
</reference>
<feature type="transmembrane region" description="Helical" evidence="14">
    <location>
        <begin position="137"/>
        <end position="158"/>
    </location>
</feature>
<dbReference type="GO" id="GO:0005886">
    <property type="term" value="C:plasma membrane"/>
    <property type="evidence" value="ECO:0007669"/>
    <property type="project" value="UniProtKB-SubCell"/>
</dbReference>
<sequence>MSKNEKEPLFSAKNMKYLTGPFSANNPVIVQILGICSALAVTVQLKPAIVMALSVTVVTGFSNLVMSLIRTGVPARIRIIVQLVVIAALVILVDQVLKAFVYEVSKQLSVYVGLIITNCIVMGRVEAFALGNKPWASFLDGIGNGLGYGMILVTVAFFRELLGSGSLLGFRIIPESWYMAEGGFYSNCGMMLFPPMALIIVGCIIWVHRSRNKDLQEK</sequence>
<evidence type="ECO:0000256" key="2">
    <source>
        <dbReference type="ARBA" id="ARBA00022448"/>
    </source>
</evidence>
<keyword evidence="8 14" id="KW-0520">NAD</keyword>
<dbReference type="NCBIfam" id="TIGR01939">
    <property type="entry name" value="nqrD"/>
    <property type="match status" value="1"/>
</dbReference>
<evidence type="ECO:0000256" key="13">
    <source>
        <dbReference type="ARBA" id="ARBA00023201"/>
    </source>
</evidence>
<proteinExistence type="inferred from homology"/>
<evidence type="ECO:0000256" key="9">
    <source>
        <dbReference type="ARBA" id="ARBA00023053"/>
    </source>
</evidence>
<gene>
    <name evidence="14 15" type="primary">nqrD</name>
    <name evidence="15" type="ORF">A5CPEGH6_20600</name>
</gene>
<evidence type="ECO:0000256" key="7">
    <source>
        <dbReference type="ARBA" id="ARBA00022989"/>
    </source>
</evidence>
<dbReference type="PANTHER" id="PTHR30586:SF1">
    <property type="entry name" value="NA(+)-TRANSLOCATING NADH-QUINONE REDUCTASE SUBUNIT D"/>
    <property type="match status" value="1"/>
</dbReference>
<feature type="transmembrane region" description="Helical" evidence="14">
    <location>
        <begin position="49"/>
        <end position="69"/>
    </location>
</feature>
<evidence type="ECO:0000256" key="11">
    <source>
        <dbReference type="ARBA" id="ARBA00023075"/>
    </source>
</evidence>
<evidence type="ECO:0000256" key="12">
    <source>
        <dbReference type="ARBA" id="ARBA00023136"/>
    </source>
</evidence>
<keyword evidence="11 14" id="KW-0830">Ubiquinone</keyword>
<keyword evidence="6 14" id="KW-1278">Translocase</keyword>
<evidence type="ECO:0000256" key="3">
    <source>
        <dbReference type="ARBA" id="ARBA00022475"/>
    </source>
</evidence>
<evidence type="ECO:0000256" key="10">
    <source>
        <dbReference type="ARBA" id="ARBA00023065"/>
    </source>
</evidence>
<evidence type="ECO:0000256" key="5">
    <source>
        <dbReference type="ARBA" id="ARBA00022692"/>
    </source>
</evidence>
<feature type="transmembrane region" description="Helical" evidence="14">
    <location>
        <begin position="108"/>
        <end position="125"/>
    </location>
</feature>
<keyword evidence="2 14" id="KW-0813">Transport</keyword>
<dbReference type="OrthoDB" id="9790976at2"/>
<dbReference type="GO" id="GO:0012505">
    <property type="term" value="C:endomembrane system"/>
    <property type="evidence" value="ECO:0007669"/>
    <property type="project" value="UniProtKB-SubCell"/>
</dbReference>
<dbReference type="EMBL" id="AP019736">
    <property type="protein sequence ID" value="BBL07422.1"/>
    <property type="molecule type" value="Genomic_DNA"/>
</dbReference>
<dbReference type="Pfam" id="PF02508">
    <property type="entry name" value="Rnf-Nqr"/>
    <property type="match status" value="1"/>
</dbReference>
<comment type="function">
    <text evidence="14">NQR complex catalyzes the reduction of ubiquinone-1 to ubiquinol by two successive reactions, coupled with the transport of Na(+) ions from the cytoplasm to the periplasm. NqrA to NqrE are probably involved in the second step, the conversion of ubisemiquinone to ubiquinol.</text>
</comment>
<evidence type="ECO:0000256" key="8">
    <source>
        <dbReference type="ARBA" id="ARBA00023027"/>
    </source>
</evidence>
<feature type="transmembrane region" description="Helical" evidence="14">
    <location>
        <begin position="184"/>
        <end position="208"/>
    </location>
</feature>